<evidence type="ECO:0000313" key="2">
    <source>
        <dbReference type="Proteomes" id="UP000031014"/>
    </source>
</evidence>
<dbReference type="AlphaFoldDB" id="A0A0A8XCA7"/>
<accession>A0A0A8XCA7</accession>
<keyword evidence="2" id="KW-1185">Reference proteome</keyword>
<protein>
    <submittedName>
        <fullName evidence="1">Uncharacterized protein</fullName>
    </submittedName>
</protein>
<dbReference type="OrthoDB" id="2913700at2"/>
<dbReference type="RefSeq" id="WP_041967417.1">
    <property type="nucleotide sequence ID" value="NZ_BASE01000093.1"/>
</dbReference>
<proteinExistence type="predicted"/>
<organism evidence="1 2">
    <name type="scientific">Mesobacillus selenatarsenatis (strain DSM 18680 / JCM 14380 / FERM P-15431 / SF-1)</name>
    <dbReference type="NCBI Taxonomy" id="1321606"/>
    <lineage>
        <taxon>Bacteria</taxon>
        <taxon>Bacillati</taxon>
        <taxon>Bacillota</taxon>
        <taxon>Bacilli</taxon>
        <taxon>Bacillales</taxon>
        <taxon>Bacillaceae</taxon>
        <taxon>Mesobacillus</taxon>
    </lineage>
</organism>
<evidence type="ECO:0000313" key="1">
    <source>
        <dbReference type="EMBL" id="GAM15791.1"/>
    </source>
</evidence>
<gene>
    <name evidence="1" type="ORF">SAMD00020551_3949</name>
</gene>
<name>A0A0A8XCA7_MESS1</name>
<dbReference type="EMBL" id="BASE01000093">
    <property type="protein sequence ID" value="GAM15791.1"/>
    <property type="molecule type" value="Genomic_DNA"/>
</dbReference>
<reference evidence="1 2" key="1">
    <citation type="submission" date="2013-06" db="EMBL/GenBank/DDBJ databases">
        <title>Whole genome shotgun sequence of Bacillus selenatarsenatis SF-1.</title>
        <authorList>
            <person name="Kuroda M."/>
            <person name="Sei K."/>
            <person name="Yamashita M."/>
            <person name="Ike M."/>
        </authorList>
    </citation>
    <scope>NUCLEOTIDE SEQUENCE [LARGE SCALE GENOMIC DNA]</scope>
    <source>
        <strain evidence="1 2">SF-1</strain>
    </source>
</reference>
<comment type="caution">
    <text evidence="1">The sequence shown here is derived from an EMBL/GenBank/DDBJ whole genome shotgun (WGS) entry which is preliminary data.</text>
</comment>
<sequence>MLRQLELSDYQLWMCKKIKEKLAEKHDYINCASHYPNEFEEREVISIALSEMLMKLDVIDKKAN</sequence>
<dbReference type="Proteomes" id="UP000031014">
    <property type="component" value="Unassembled WGS sequence"/>
</dbReference>